<proteinExistence type="predicted"/>
<reference evidence="1 2" key="1">
    <citation type="submission" date="2016-12" db="EMBL/GenBank/DDBJ databases">
        <authorList>
            <person name="Song W.-J."/>
            <person name="Kurnit D.M."/>
        </authorList>
    </citation>
    <scope>NUCLEOTIDE SEQUENCE [LARGE SCALE GENOMIC DNA]</scope>
    <source>
        <strain evidence="1 2">STM7296</strain>
    </source>
</reference>
<name>A0A1N7SHV3_9BURK</name>
<gene>
    <name evidence="1" type="ORF">BN2475_700058</name>
</gene>
<dbReference type="Proteomes" id="UP000187012">
    <property type="component" value="Unassembled WGS sequence"/>
</dbReference>
<dbReference type="EMBL" id="CYGX02000070">
    <property type="protein sequence ID" value="SIT46930.1"/>
    <property type="molecule type" value="Genomic_DNA"/>
</dbReference>
<evidence type="ECO:0000313" key="2">
    <source>
        <dbReference type="Proteomes" id="UP000187012"/>
    </source>
</evidence>
<sequence length="47" mass="5480">MAMQFFSCDKRNLYLTEQQMATLEALRAALDDEHTPEIIRNHIVDSL</sequence>
<protein>
    <submittedName>
        <fullName evidence="1">Uncharacterized protein</fullName>
    </submittedName>
</protein>
<evidence type="ECO:0000313" key="1">
    <source>
        <dbReference type="EMBL" id="SIT46930.1"/>
    </source>
</evidence>
<organism evidence="1 2">
    <name type="scientific">Paraburkholderia ribeironis</name>
    <dbReference type="NCBI Taxonomy" id="1247936"/>
    <lineage>
        <taxon>Bacteria</taxon>
        <taxon>Pseudomonadati</taxon>
        <taxon>Pseudomonadota</taxon>
        <taxon>Betaproteobacteria</taxon>
        <taxon>Burkholderiales</taxon>
        <taxon>Burkholderiaceae</taxon>
        <taxon>Paraburkholderia</taxon>
    </lineage>
</organism>
<accession>A0A1N7SHV3</accession>
<keyword evidence="2" id="KW-1185">Reference proteome</keyword>
<dbReference type="AlphaFoldDB" id="A0A1N7SHV3"/>